<feature type="domain" description="N-acetyltransferase" evidence="5">
    <location>
        <begin position="10"/>
        <end position="165"/>
    </location>
</feature>
<comment type="similarity">
    <text evidence="2">Belongs to the nucleoside triphosphate pyrophosphohydrolase family.</text>
</comment>
<dbReference type="EC" id="3.6.1.8" evidence="3"/>
<evidence type="ECO:0000256" key="2">
    <source>
        <dbReference type="ARBA" id="ARBA00061115"/>
    </source>
</evidence>
<dbReference type="GO" id="GO:0046076">
    <property type="term" value="P:dTTP catabolic process"/>
    <property type="evidence" value="ECO:0007669"/>
    <property type="project" value="TreeGrafter"/>
</dbReference>
<reference evidence="6 7" key="1">
    <citation type="submission" date="2019-03" db="EMBL/GenBank/DDBJ databases">
        <title>Genomic Encyclopedia of Type Strains, Phase IV (KMG-IV): sequencing the most valuable type-strain genomes for metagenomic binning, comparative biology and taxonomic classification.</title>
        <authorList>
            <person name="Goeker M."/>
        </authorList>
    </citation>
    <scope>NUCLEOTIDE SEQUENCE [LARGE SCALE GENOMIC DNA]</scope>
    <source>
        <strain evidence="6 7">DSM 11603</strain>
    </source>
</reference>
<dbReference type="SUPFAM" id="SSF101386">
    <property type="entry name" value="all-alpha NTP pyrophosphatases"/>
    <property type="match status" value="2"/>
</dbReference>
<dbReference type="GO" id="GO:0047693">
    <property type="term" value="F:ATP diphosphatase activity"/>
    <property type="evidence" value="ECO:0007669"/>
    <property type="project" value="UniProtKB-EC"/>
</dbReference>
<dbReference type="Gene3D" id="1.10.287.1080">
    <property type="entry name" value="MazG-like"/>
    <property type="match status" value="2"/>
</dbReference>
<dbReference type="PROSITE" id="PS51186">
    <property type="entry name" value="GNAT"/>
    <property type="match status" value="1"/>
</dbReference>
<dbReference type="InterPro" id="IPR048011">
    <property type="entry name" value="NTP-PPase_MazG-like_C"/>
</dbReference>
<sequence length="446" mass="50164">MSSQPLPPLQPIAENDEAAILKLNNLHARELSWLEPERLSFLLRQAFHACHVGESEAFLITFDQDADYDSPNFLWFRQRYARFIYIDRVVVDEKARGRGHARRLYEDLFERAAETGHDTVVCEVNADPPNPASDAFHERLGFREVGTAEIHGGAKTVRYFARRLDNREAIPALTPSRDISRLIEIMAALRAPVGGCPWDVEQDFSTIAPYTIEEAYEVADAIQRGDFDDLREELGDLLLQVVYHARMAEEEGKFTFPDVVEAITTKMIRRHSHVFGDDKARGAGMAKGMWEKIKSAEKAEKRAARLARGLDPEDNGKGFLDSIPLALPALTRALKLQEKAARVGFDWGEAEPILDKIEEEIGELRAAMATGDSASIRGEFGDMLFAFVNLGRHLGVDPEAALAGTNNKFRNRFHYIEKVLDERGKSLEAATLDEMEEIWQQAKGKV</sequence>
<comment type="catalytic activity">
    <reaction evidence="1">
        <text>ATP + H2O = AMP + diphosphate + H(+)</text>
        <dbReference type="Rhea" id="RHEA:14245"/>
        <dbReference type="ChEBI" id="CHEBI:15377"/>
        <dbReference type="ChEBI" id="CHEBI:15378"/>
        <dbReference type="ChEBI" id="CHEBI:30616"/>
        <dbReference type="ChEBI" id="CHEBI:33019"/>
        <dbReference type="ChEBI" id="CHEBI:456215"/>
        <dbReference type="EC" id="3.6.1.8"/>
    </reaction>
</comment>
<dbReference type="Pfam" id="PF00583">
    <property type="entry name" value="Acetyltransf_1"/>
    <property type="match status" value="1"/>
</dbReference>
<dbReference type="GO" id="GO:0016747">
    <property type="term" value="F:acyltransferase activity, transferring groups other than amino-acyl groups"/>
    <property type="evidence" value="ECO:0007669"/>
    <property type="project" value="InterPro"/>
</dbReference>
<evidence type="ECO:0000313" key="7">
    <source>
        <dbReference type="Proteomes" id="UP000294958"/>
    </source>
</evidence>
<dbReference type="InterPro" id="IPR016181">
    <property type="entry name" value="Acyl_CoA_acyltransferase"/>
</dbReference>
<comment type="caution">
    <text evidence="6">The sequence shown here is derived from an EMBL/GenBank/DDBJ whole genome shotgun (WGS) entry which is preliminary data.</text>
</comment>
<accession>A0A4R6YGK7</accession>
<dbReference type="AlphaFoldDB" id="A0A4R6YGK7"/>
<evidence type="ECO:0000313" key="6">
    <source>
        <dbReference type="EMBL" id="TDR35618.1"/>
    </source>
</evidence>
<dbReference type="InterPro" id="IPR000182">
    <property type="entry name" value="GNAT_dom"/>
</dbReference>
<dbReference type="Proteomes" id="UP000294958">
    <property type="component" value="Unassembled WGS sequence"/>
</dbReference>
<dbReference type="InterPro" id="IPR021130">
    <property type="entry name" value="PRib-ATP_PPHydrolase-like"/>
</dbReference>
<dbReference type="GO" id="GO:0046052">
    <property type="term" value="P:UTP catabolic process"/>
    <property type="evidence" value="ECO:0007669"/>
    <property type="project" value="TreeGrafter"/>
</dbReference>
<organism evidence="6 7">
    <name type="scientific">Aquamicrobium defluvii</name>
    <dbReference type="NCBI Taxonomy" id="69279"/>
    <lineage>
        <taxon>Bacteria</taxon>
        <taxon>Pseudomonadati</taxon>
        <taxon>Pseudomonadota</taxon>
        <taxon>Alphaproteobacteria</taxon>
        <taxon>Hyphomicrobiales</taxon>
        <taxon>Phyllobacteriaceae</taxon>
        <taxon>Aquamicrobium</taxon>
    </lineage>
</organism>
<dbReference type="CDD" id="cd04301">
    <property type="entry name" value="NAT_SF"/>
    <property type="match status" value="1"/>
</dbReference>
<dbReference type="CDD" id="cd11529">
    <property type="entry name" value="NTP-PPase_MazG_Cterm"/>
    <property type="match status" value="1"/>
</dbReference>
<dbReference type="Pfam" id="PF03819">
    <property type="entry name" value="MazG"/>
    <property type="match status" value="1"/>
</dbReference>
<name>A0A4R6YGK7_9HYPH</name>
<gene>
    <name evidence="6" type="ORF">DES43_10842</name>
</gene>
<evidence type="ECO:0000259" key="5">
    <source>
        <dbReference type="PROSITE" id="PS51186"/>
    </source>
</evidence>
<dbReference type="Pfam" id="PF01503">
    <property type="entry name" value="PRA-PH"/>
    <property type="match status" value="1"/>
</dbReference>
<dbReference type="EMBL" id="SNZF01000008">
    <property type="protein sequence ID" value="TDR35618.1"/>
    <property type="molecule type" value="Genomic_DNA"/>
</dbReference>
<dbReference type="NCBIfam" id="NF007113">
    <property type="entry name" value="PRK09562.1"/>
    <property type="match status" value="1"/>
</dbReference>
<dbReference type="FunFam" id="1.10.287.1080:FF:000001">
    <property type="entry name" value="Nucleoside triphosphate pyrophosphohydrolase"/>
    <property type="match status" value="1"/>
</dbReference>
<dbReference type="GO" id="GO:0006950">
    <property type="term" value="P:response to stress"/>
    <property type="evidence" value="ECO:0007669"/>
    <property type="project" value="UniProtKB-ARBA"/>
</dbReference>
<dbReference type="GO" id="GO:0046047">
    <property type="term" value="P:TTP catabolic process"/>
    <property type="evidence" value="ECO:0007669"/>
    <property type="project" value="TreeGrafter"/>
</dbReference>
<dbReference type="InterPro" id="IPR011551">
    <property type="entry name" value="NTP_PyrPHydrolase_MazG"/>
</dbReference>
<dbReference type="InterPro" id="IPR004518">
    <property type="entry name" value="MazG-like_dom"/>
</dbReference>
<evidence type="ECO:0000256" key="3">
    <source>
        <dbReference type="ARBA" id="ARBA00066372"/>
    </source>
</evidence>
<dbReference type="InterPro" id="IPR048015">
    <property type="entry name" value="NTP-PPase_MazG-like_N"/>
</dbReference>
<dbReference type="PANTHER" id="PTHR30522:SF0">
    <property type="entry name" value="NUCLEOSIDE TRIPHOSPHATE PYROPHOSPHOHYDROLASE"/>
    <property type="match status" value="1"/>
</dbReference>
<dbReference type="GO" id="GO:0006203">
    <property type="term" value="P:dGTP catabolic process"/>
    <property type="evidence" value="ECO:0007669"/>
    <property type="project" value="TreeGrafter"/>
</dbReference>
<dbReference type="CDD" id="cd11528">
    <property type="entry name" value="NTP-PPase_MazG_Nterm"/>
    <property type="match status" value="1"/>
</dbReference>
<keyword evidence="7" id="KW-1185">Reference proteome</keyword>
<evidence type="ECO:0000256" key="4">
    <source>
        <dbReference type="ARBA" id="ARBA00074799"/>
    </source>
</evidence>
<dbReference type="FunFam" id="1.10.287.1080:FF:000003">
    <property type="entry name" value="Nucleoside triphosphate pyrophosphohydrolase"/>
    <property type="match status" value="1"/>
</dbReference>
<dbReference type="GO" id="GO:0046081">
    <property type="term" value="P:dUTP catabolic process"/>
    <property type="evidence" value="ECO:0007669"/>
    <property type="project" value="TreeGrafter"/>
</dbReference>
<dbReference type="NCBIfam" id="TIGR00444">
    <property type="entry name" value="mazG"/>
    <property type="match status" value="1"/>
</dbReference>
<dbReference type="GO" id="GO:0046061">
    <property type="term" value="P:dATP catabolic process"/>
    <property type="evidence" value="ECO:0007669"/>
    <property type="project" value="TreeGrafter"/>
</dbReference>
<dbReference type="SUPFAM" id="SSF55729">
    <property type="entry name" value="Acyl-CoA N-acyltransferases (Nat)"/>
    <property type="match status" value="1"/>
</dbReference>
<evidence type="ECO:0000256" key="1">
    <source>
        <dbReference type="ARBA" id="ARBA00052141"/>
    </source>
</evidence>
<dbReference type="Gene3D" id="3.40.630.30">
    <property type="match status" value="1"/>
</dbReference>
<dbReference type="PANTHER" id="PTHR30522">
    <property type="entry name" value="NUCLEOSIDE TRIPHOSPHATE PYROPHOSPHOHYDROLASE"/>
    <property type="match status" value="1"/>
</dbReference>
<proteinExistence type="inferred from homology"/>
<protein>
    <recommendedName>
        <fullName evidence="4">Nucleoside triphosphate pyrophosphohydrolase</fullName>
        <ecNumber evidence="3">3.6.1.8</ecNumber>
    </recommendedName>
</protein>
<dbReference type="OrthoDB" id="9808939at2"/>